<feature type="region of interest" description="Disordered" evidence="6">
    <location>
        <begin position="325"/>
        <end position="351"/>
    </location>
</feature>
<name>A0A2G8L4Z1_STIJA</name>
<evidence type="ECO:0000256" key="6">
    <source>
        <dbReference type="SAM" id="MobiDB-lite"/>
    </source>
</evidence>
<comment type="caution">
    <text evidence="7">The sequence shown here is derived from an EMBL/GenBank/DDBJ whole genome shotgun (WGS) entry which is preliminary data.</text>
</comment>
<comment type="subcellular location">
    <subcellularLocation>
        <location evidence="1">Mitochondrion</location>
    </subcellularLocation>
</comment>
<dbReference type="PANTHER" id="PTHR44889:SF1">
    <property type="entry name" value="INACTIVE HYDROXYSTEROID DEHYDROGENASE-LIKE PROTEIN 1"/>
    <property type="match status" value="1"/>
</dbReference>
<organism evidence="7 8">
    <name type="scientific">Stichopus japonicus</name>
    <name type="common">Sea cucumber</name>
    <dbReference type="NCBI Taxonomy" id="307972"/>
    <lineage>
        <taxon>Eukaryota</taxon>
        <taxon>Metazoa</taxon>
        <taxon>Echinodermata</taxon>
        <taxon>Eleutherozoa</taxon>
        <taxon>Echinozoa</taxon>
        <taxon>Holothuroidea</taxon>
        <taxon>Aspidochirotacea</taxon>
        <taxon>Aspidochirotida</taxon>
        <taxon>Stichopodidae</taxon>
        <taxon>Apostichopus</taxon>
    </lineage>
</organism>
<keyword evidence="8" id="KW-1185">Reference proteome</keyword>
<keyword evidence="2" id="KW-0521">NADP</keyword>
<evidence type="ECO:0000256" key="1">
    <source>
        <dbReference type="ARBA" id="ARBA00004173"/>
    </source>
</evidence>
<reference evidence="7 8" key="1">
    <citation type="journal article" date="2017" name="PLoS Biol.">
        <title>The sea cucumber genome provides insights into morphological evolution and visceral regeneration.</title>
        <authorList>
            <person name="Zhang X."/>
            <person name="Sun L."/>
            <person name="Yuan J."/>
            <person name="Sun Y."/>
            <person name="Gao Y."/>
            <person name="Zhang L."/>
            <person name="Li S."/>
            <person name="Dai H."/>
            <person name="Hamel J.F."/>
            <person name="Liu C."/>
            <person name="Yu Y."/>
            <person name="Liu S."/>
            <person name="Lin W."/>
            <person name="Guo K."/>
            <person name="Jin S."/>
            <person name="Xu P."/>
            <person name="Storey K.B."/>
            <person name="Huan P."/>
            <person name="Zhang T."/>
            <person name="Zhou Y."/>
            <person name="Zhang J."/>
            <person name="Lin C."/>
            <person name="Li X."/>
            <person name="Xing L."/>
            <person name="Huo D."/>
            <person name="Sun M."/>
            <person name="Wang L."/>
            <person name="Mercier A."/>
            <person name="Li F."/>
            <person name="Yang H."/>
            <person name="Xiang J."/>
        </authorList>
    </citation>
    <scope>NUCLEOTIDE SEQUENCE [LARGE SCALE GENOMIC DNA]</scope>
    <source>
        <strain evidence="7">Shaxun</strain>
        <tissue evidence="7">Muscle</tissue>
    </source>
</reference>
<evidence type="ECO:0000256" key="4">
    <source>
        <dbReference type="ARBA" id="ARBA00023128"/>
    </source>
</evidence>
<dbReference type="Gene3D" id="3.40.50.720">
    <property type="entry name" value="NAD(P)-binding Rossmann-like Domain"/>
    <property type="match status" value="1"/>
</dbReference>
<feature type="compositionally biased region" description="Polar residues" evidence="6">
    <location>
        <begin position="337"/>
        <end position="351"/>
    </location>
</feature>
<evidence type="ECO:0000313" key="8">
    <source>
        <dbReference type="Proteomes" id="UP000230750"/>
    </source>
</evidence>
<evidence type="ECO:0000256" key="5">
    <source>
        <dbReference type="ARBA" id="ARBA00038261"/>
    </source>
</evidence>
<dbReference type="PRINTS" id="PR00081">
    <property type="entry name" value="GDHRDH"/>
</dbReference>
<dbReference type="PANTHER" id="PTHR44889">
    <property type="entry name" value="INACTIVE HYDROXYSTEROID DEHYDROGENASE-LIKE PROTEIN 1"/>
    <property type="match status" value="1"/>
</dbReference>
<dbReference type="InterPro" id="IPR002347">
    <property type="entry name" value="SDR_fam"/>
</dbReference>
<feature type="compositionally biased region" description="Basic residues" evidence="6">
    <location>
        <begin position="326"/>
        <end position="336"/>
    </location>
</feature>
<evidence type="ECO:0000256" key="3">
    <source>
        <dbReference type="ARBA" id="ARBA00023002"/>
    </source>
</evidence>
<gene>
    <name evidence="7" type="ORF">BSL78_07784</name>
</gene>
<sequence>MAAAVDSFNLIFNQISRSFHIYQEGLALLGAYLVVKRTIALVSAAEEGFRVHLFPRRRRNLVQEYGQWAVVTGSTDGIGKAYALELASYGLNIILISRSTEKLGKVAKEIESSHGVQTLIIKADFGLGQEIYPSIADKLVGKEVGILVNNVGAMDYPQLFQEVPMERLWQLININIGAATLMSHLVLPKMVERRRGAIINISASASIYPNPQLAVYAACKTYLDYFSRALQYECRNKGIFVQSLMPSYVATKMTSIDGGGGGGKKMSLLMPSATEYVRHAVSTLGVTARTTGYWPHAIQMWIFQKIPEKYWLWGQSTLNTALRRQASARKRHKSGSRKPSSVNPPFVSPTS</sequence>
<dbReference type="InterPro" id="IPR020904">
    <property type="entry name" value="Sc_DH/Rdtase_CS"/>
</dbReference>
<dbReference type="AlphaFoldDB" id="A0A2G8L4Z1"/>
<dbReference type="FunFam" id="3.40.50.720:FF:000137">
    <property type="entry name" value="Hydroxysteroid (17-beta) dehydrogenase 3"/>
    <property type="match status" value="1"/>
</dbReference>
<dbReference type="InterPro" id="IPR052149">
    <property type="entry name" value="17-beta-HSD3-like"/>
</dbReference>
<dbReference type="EMBL" id="MRZV01000220">
    <property type="protein sequence ID" value="PIK55312.1"/>
    <property type="molecule type" value="Genomic_DNA"/>
</dbReference>
<comment type="similarity">
    <text evidence="5">Belongs to the short-chain dehydrogenases/reductases (SDR) family. 17-beta-HSD 3 subfamily.</text>
</comment>
<dbReference type="Pfam" id="PF00106">
    <property type="entry name" value="adh_short"/>
    <property type="match status" value="1"/>
</dbReference>
<protein>
    <submittedName>
        <fullName evidence="7">Putative inactive hydroxysteroid dehydrogenase-like protein 1</fullName>
    </submittedName>
</protein>
<proteinExistence type="inferred from homology"/>
<keyword evidence="4" id="KW-0496">Mitochondrion</keyword>
<dbReference type="InterPro" id="IPR036291">
    <property type="entry name" value="NAD(P)-bd_dom_sf"/>
</dbReference>
<dbReference type="PROSITE" id="PS00061">
    <property type="entry name" value="ADH_SHORT"/>
    <property type="match status" value="1"/>
</dbReference>
<evidence type="ECO:0000313" key="7">
    <source>
        <dbReference type="EMBL" id="PIK55312.1"/>
    </source>
</evidence>
<dbReference type="OrthoDB" id="5545019at2759"/>
<dbReference type="CDD" id="cd05356">
    <property type="entry name" value="17beta-HSD1_like_SDR_c"/>
    <property type="match status" value="1"/>
</dbReference>
<dbReference type="GO" id="GO:0016491">
    <property type="term" value="F:oxidoreductase activity"/>
    <property type="evidence" value="ECO:0007669"/>
    <property type="project" value="UniProtKB-KW"/>
</dbReference>
<dbReference type="Proteomes" id="UP000230750">
    <property type="component" value="Unassembled WGS sequence"/>
</dbReference>
<keyword evidence="3" id="KW-0560">Oxidoreductase</keyword>
<dbReference type="SUPFAM" id="SSF51735">
    <property type="entry name" value="NAD(P)-binding Rossmann-fold domains"/>
    <property type="match status" value="1"/>
</dbReference>
<evidence type="ECO:0000256" key="2">
    <source>
        <dbReference type="ARBA" id="ARBA00022857"/>
    </source>
</evidence>
<dbReference type="STRING" id="307972.A0A2G8L4Z1"/>
<dbReference type="GO" id="GO:0005739">
    <property type="term" value="C:mitochondrion"/>
    <property type="evidence" value="ECO:0007669"/>
    <property type="project" value="UniProtKB-SubCell"/>
</dbReference>
<accession>A0A2G8L4Z1</accession>